<evidence type="ECO:0008006" key="4">
    <source>
        <dbReference type="Google" id="ProtNLM"/>
    </source>
</evidence>
<accession>A0ABQ6HV02</accession>
<evidence type="ECO:0000313" key="3">
    <source>
        <dbReference type="Proteomes" id="UP001157109"/>
    </source>
</evidence>
<proteinExistence type="predicted"/>
<evidence type="ECO:0000313" key="1">
    <source>
        <dbReference type="EMBL" id="GMA21518.1"/>
    </source>
</evidence>
<sequence length="48" mass="4835">MPAEDQFESTVGKAMNAMFAKIASGGTVSAADVKAAMKDAQDQVAASS</sequence>
<gene>
    <name evidence="1" type="ORF">GCM10025862_35390</name>
    <name evidence="2" type="ORF">GCM10025862_42340</name>
</gene>
<reference evidence="1" key="3">
    <citation type="submission" date="2023-02" db="EMBL/GenBank/DDBJ databases">
        <authorList>
            <person name="Sun Q."/>
            <person name="Mori K."/>
        </authorList>
    </citation>
    <scope>NUCLEOTIDE SEQUENCE</scope>
    <source>
        <strain evidence="1">NBRC 105830</strain>
    </source>
</reference>
<keyword evidence="3" id="KW-1185">Reference proteome</keyword>
<organism evidence="1 3">
    <name type="scientific">Arsenicicoccus piscis</name>
    <dbReference type="NCBI Taxonomy" id="673954"/>
    <lineage>
        <taxon>Bacteria</taxon>
        <taxon>Bacillati</taxon>
        <taxon>Actinomycetota</taxon>
        <taxon>Actinomycetes</taxon>
        <taxon>Micrococcales</taxon>
        <taxon>Intrasporangiaceae</taxon>
        <taxon>Arsenicicoccus</taxon>
    </lineage>
</organism>
<reference evidence="3" key="2">
    <citation type="journal article" date="2019" name="Int. J. Syst. Evol. Microbiol.">
        <title>The Global Catalogue of Microorganisms (GCM) 10K type strain sequencing project: providing services to taxonomists for standard genome sequencing and annotation.</title>
        <authorList>
            <consortium name="The Broad Institute Genomics Platform"/>
            <consortium name="The Broad Institute Genome Sequencing Center for Infectious Disease"/>
            <person name="Wu L."/>
            <person name="Ma J."/>
        </authorList>
    </citation>
    <scope>NUCLEOTIDE SEQUENCE [LARGE SCALE GENOMIC DNA]</scope>
    <source>
        <strain evidence="3">NBRC 105830</strain>
    </source>
</reference>
<comment type="caution">
    <text evidence="1">The sequence shown here is derived from an EMBL/GenBank/DDBJ whole genome shotgun (WGS) entry which is preliminary data.</text>
</comment>
<dbReference type="Proteomes" id="UP001157109">
    <property type="component" value="Unassembled WGS sequence"/>
</dbReference>
<reference evidence="1" key="1">
    <citation type="journal article" date="2014" name="Int. J. Syst. Evol. Microbiol.">
        <title>Complete genome of a new Firmicutes species belonging to the dominant human colonic microbiota ('Ruminococcus bicirculans') reveals two chromosomes and a selective capacity to utilize plant glucans.</title>
        <authorList>
            <consortium name="NISC Comparative Sequencing Program"/>
            <person name="Wegmann U."/>
            <person name="Louis P."/>
            <person name="Goesmann A."/>
            <person name="Henrissat B."/>
            <person name="Duncan S.H."/>
            <person name="Flint H.J."/>
        </authorList>
    </citation>
    <scope>NUCLEOTIDE SEQUENCE</scope>
    <source>
        <strain evidence="1">NBRC 105830</strain>
    </source>
</reference>
<name>A0ABQ6HV02_9MICO</name>
<evidence type="ECO:0000313" key="2">
    <source>
        <dbReference type="EMBL" id="GMA22211.1"/>
    </source>
</evidence>
<dbReference type="EMBL" id="BSUJ01000001">
    <property type="protein sequence ID" value="GMA21518.1"/>
    <property type="molecule type" value="Genomic_DNA"/>
</dbReference>
<dbReference type="EMBL" id="BSUJ01000007">
    <property type="protein sequence ID" value="GMA22211.1"/>
    <property type="molecule type" value="Genomic_DNA"/>
</dbReference>
<protein>
    <recommendedName>
        <fullName evidence="4">Sugar ABC transporter substrate-binding protein</fullName>
    </recommendedName>
</protein>